<sequence>MELFCEKYKEKVDSENVRCHHPEDYCQHRQSCLIHFMEQENRRESERKEAGKKEKCKN</sequence>
<comment type="caution">
    <text evidence="1">The sequence shown here is derived from an EMBL/GenBank/DDBJ whole genome shotgun (WGS) entry which is preliminary data.</text>
</comment>
<reference evidence="1 2" key="1">
    <citation type="submission" date="2020-08" db="EMBL/GenBank/DDBJ databases">
        <title>Bridging the membrane lipid divide: bacteria of the FCB group superphylum have the potential to synthesize archaeal ether lipids.</title>
        <authorList>
            <person name="Villanueva L."/>
            <person name="Von Meijenfeldt F.A.B."/>
            <person name="Westbye A.B."/>
            <person name="Yadav S."/>
            <person name="Hopmans E.C."/>
            <person name="Dutilh B.E."/>
            <person name="Sinninghe Damste J.S."/>
        </authorList>
    </citation>
    <scope>NUCLEOTIDE SEQUENCE [LARGE SCALE GENOMIC DNA]</scope>
    <source>
        <strain evidence="1">NIOZ-UU47</strain>
    </source>
</reference>
<dbReference type="EMBL" id="JACNJZ010000037">
    <property type="protein sequence ID" value="MBC8316485.1"/>
    <property type="molecule type" value="Genomic_DNA"/>
</dbReference>
<dbReference type="Proteomes" id="UP000614424">
    <property type="component" value="Unassembled WGS sequence"/>
</dbReference>
<evidence type="ECO:0000313" key="2">
    <source>
        <dbReference type="Proteomes" id="UP000614424"/>
    </source>
</evidence>
<gene>
    <name evidence="1" type="ORF">H8E41_01170</name>
</gene>
<organism evidence="1 2">
    <name type="scientific">Candidatus Desulfobia pelagia</name>
    <dbReference type="NCBI Taxonomy" id="2841692"/>
    <lineage>
        <taxon>Bacteria</taxon>
        <taxon>Pseudomonadati</taxon>
        <taxon>Thermodesulfobacteriota</taxon>
        <taxon>Desulfobulbia</taxon>
        <taxon>Desulfobulbales</taxon>
        <taxon>Desulfobulbaceae</taxon>
        <taxon>Candidatus Desulfobia</taxon>
    </lineage>
</organism>
<evidence type="ECO:0000313" key="1">
    <source>
        <dbReference type="EMBL" id="MBC8316485.1"/>
    </source>
</evidence>
<protein>
    <submittedName>
        <fullName evidence="1">RNA polymerase II-associated protein</fullName>
    </submittedName>
</protein>
<name>A0A8J6NA26_9BACT</name>
<dbReference type="AlphaFoldDB" id="A0A8J6NA26"/>
<proteinExistence type="predicted"/>
<accession>A0A8J6NA26</accession>